<dbReference type="STRING" id="1449976.KALB_4983"/>
<dbReference type="Proteomes" id="UP000019225">
    <property type="component" value="Chromosome"/>
</dbReference>
<keyword evidence="1" id="KW-1133">Transmembrane helix</keyword>
<keyword evidence="1" id="KW-0472">Membrane</keyword>
<keyword evidence="3" id="KW-1185">Reference proteome</keyword>
<proteinExistence type="predicted"/>
<sequence>MIVLKSGVIVRSGRNPFEVFLLSAAVLSGGAGLLAQASWSPAVANTLPDGLVPVWYGGLVLGGVVSVVGVLLNGLVSLLVERVGLTLLGGFAVLYVSVVLVEAGWRGTLPALFVGAFAMACVGRFVTIGRDLKRAAAAEPRSR</sequence>
<dbReference type="KEGG" id="kal:KALB_4983"/>
<feature type="transmembrane region" description="Helical" evidence="1">
    <location>
        <begin position="54"/>
        <end position="76"/>
    </location>
</feature>
<dbReference type="HOGENOM" id="CLU_1803658_0_0_11"/>
<organism evidence="2 3">
    <name type="scientific">Kutzneria albida DSM 43870</name>
    <dbReference type="NCBI Taxonomy" id="1449976"/>
    <lineage>
        <taxon>Bacteria</taxon>
        <taxon>Bacillati</taxon>
        <taxon>Actinomycetota</taxon>
        <taxon>Actinomycetes</taxon>
        <taxon>Pseudonocardiales</taxon>
        <taxon>Pseudonocardiaceae</taxon>
        <taxon>Kutzneria</taxon>
    </lineage>
</organism>
<gene>
    <name evidence="2" type="ORF">KALB_4983</name>
</gene>
<dbReference type="AlphaFoldDB" id="W5WC59"/>
<dbReference type="EMBL" id="CP007155">
    <property type="protein sequence ID" value="AHH98345.1"/>
    <property type="molecule type" value="Genomic_DNA"/>
</dbReference>
<keyword evidence="1" id="KW-0812">Transmembrane</keyword>
<evidence type="ECO:0000313" key="3">
    <source>
        <dbReference type="Proteomes" id="UP000019225"/>
    </source>
</evidence>
<evidence type="ECO:0000256" key="1">
    <source>
        <dbReference type="SAM" id="Phobius"/>
    </source>
</evidence>
<accession>W5WC59</accession>
<evidence type="ECO:0000313" key="2">
    <source>
        <dbReference type="EMBL" id="AHH98345.1"/>
    </source>
</evidence>
<name>W5WC59_9PSEU</name>
<feature type="transmembrane region" description="Helical" evidence="1">
    <location>
        <begin position="83"/>
        <end position="101"/>
    </location>
</feature>
<feature type="transmembrane region" description="Helical" evidence="1">
    <location>
        <begin position="107"/>
        <end position="126"/>
    </location>
</feature>
<protein>
    <submittedName>
        <fullName evidence="2">Uncharacterized protein</fullName>
    </submittedName>
</protein>
<dbReference type="PATRIC" id="fig|1449976.3.peg.5003"/>
<reference evidence="2 3" key="1">
    <citation type="journal article" date="2014" name="BMC Genomics">
        <title>Complete genome sequence of producer of the glycopeptide antibiotic Aculeximycin Kutzneria albida DSM 43870T, a representative of minor genus of Pseudonocardiaceae.</title>
        <authorList>
            <person name="Rebets Y."/>
            <person name="Tokovenko B."/>
            <person name="Lushchyk I."/>
            <person name="Ruckert C."/>
            <person name="Zaburannyi N."/>
            <person name="Bechthold A."/>
            <person name="Kalinowski J."/>
            <person name="Luzhetskyy A."/>
        </authorList>
    </citation>
    <scope>NUCLEOTIDE SEQUENCE [LARGE SCALE GENOMIC DNA]</scope>
    <source>
        <strain evidence="2">DSM 43870</strain>
    </source>
</reference>
<dbReference type="RefSeq" id="WP_025358359.1">
    <property type="nucleotide sequence ID" value="NZ_CP007155.1"/>
</dbReference>